<feature type="transmembrane region" description="Helical" evidence="5">
    <location>
        <begin position="345"/>
        <end position="365"/>
    </location>
</feature>
<sequence length="419" mass="48961">MMLIVYIFLLYVIYLMPTFFYDRYVFIRIDVPSEVYGKLMFADINIADVFMLLVLFYMLARYRTVRVTNGLLITTLVSIFGFALLFLNGYDVFVYIDSFVYLARCIVFFVITSYIFSEKNNISYVVKHLLIISVIIALVSVMAHYYMGYVDVNRWGQVVEGRVNALGMGVNQAAEFFAMIFLIVFSSIVSEDKDSFIVKNNPRLFLATVMLLSIIMVLISGSRRVLVLLIAFVLLVYFLKHKGIRFRYVLLWTLLVFSVLYYVVDLGSVIWVLQRFSDNVTIDRITKFLINAEMGLDIYELDGRYDMYNSVVAVLKENSFGVGNSTWAIQDQIGKHGFGSHAHNIILQFYLMYGVFFIFLGYWPYMAIRKRSMHTFIKYPFVFFFVSQMFGYSLWNLKIMFFIILMCVLIESNDHSYEE</sequence>
<dbReference type="HOGENOM" id="CLU_655295_0_0_10"/>
<dbReference type="InterPro" id="IPR051533">
    <property type="entry name" value="WaaL-like"/>
</dbReference>
<feature type="transmembrane region" description="Helical" evidence="5">
    <location>
        <begin position="99"/>
        <end position="117"/>
    </location>
</feature>
<keyword evidence="4 5" id="KW-0472">Membrane</keyword>
<protein>
    <recommendedName>
        <fullName evidence="6">O-antigen ligase-related domain-containing protein</fullName>
    </recommendedName>
</protein>
<feature type="transmembrane region" description="Helical" evidence="5">
    <location>
        <begin position="39"/>
        <end position="60"/>
    </location>
</feature>
<evidence type="ECO:0000313" key="8">
    <source>
        <dbReference type="Proteomes" id="UP000002725"/>
    </source>
</evidence>
<feature type="transmembrane region" description="Helical" evidence="5">
    <location>
        <begin position="67"/>
        <end position="87"/>
    </location>
</feature>
<dbReference type="Pfam" id="PF04932">
    <property type="entry name" value="Wzy_C"/>
    <property type="match status" value="1"/>
</dbReference>
<reference evidence="7" key="1">
    <citation type="submission" date="2008-06" db="EMBL/GenBank/DDBJ databases">
        <title>Complete sequence of chromosome of Prosthecochloris aestuarii DSM 271.</title>
        <authorList>
            <consortium name="US DOE Joint Genome Institute"/>
            <person name="Lucas S."/>
            <person name="Copeland A."/>
            <person name="Lapidus A."/>
            <person name="Glavina del Rio T."/>
            <person name="Dalin E."/>
            <person name="Tice H."/>
            <person name="Bruce D."/>
            <person name="Goodwin L."/>
            <person name="Pitluck S."/>
            <person name="Schmutz J."/>
            <person name="Larimer F."/>
            <person name="Land M."/>
            <person name="Hauser L."/>
            <person name="Kyrpides N."/>
            <person name="Anderson I."/>
            <person name="Liu Z."/>
            <person name="Li T."/>
            <person name="Zhao F."/>
            <person name="Overmann J."/>
            <person name="Bryant D.A."/>
            <person name="Richardson P."/>
        </authorList>
    </citation>
    <scope>NUCLEOTIDE SEQUENCE [LARGE SCALE GENOMIC DNA]</scope>
    <source>
        <strain evidence="7">DSM 271</strain>
    </source>
</reference>
<comment type="subcellular location">
    <subcellularLocation>
        <location evidence="1">Membrane</location>
        <topology evidence="1">Multi-pass membrane protein</topology>
    </subcellularLocation>
</comment>
<evidence type="ECO:0000256" key="5">
    <source>
        <dbReference type="SAM" id="Phobius"/>
    </source>
</evidence>
<dbReference type="AlphaFoldDB" id="B4S3Y5"/>
<feature type="transmembrane region" description="Helical" evidence="5">
    <location>
        <begin position="7"/>
        <end position="27"/>
    </location>
</feature>
<feature type="transmembrane region" description="Helical" evidence="5">
    <location>
        <begin position="129"/>
        <end position="149"/>
    </location>
</feature>
<gene>
    <name evidence="7" type="ordered locus">Paes_1764</name>
</gene>
<organism evidence="7 8">
    <name type="scientific">Prosthecochloris aestuarii (strain DSM 271 / SK 413)</name>
    <dbReference type="NCBI Taxonomy" id="290512"/>
    <lineage>
        <taxon>Bacteria</taxon>
        <taxon>Pseudomonadati</taxon>
        <taxon>Chlorobiota</taxon>
        <taxon>Chlorobiia</taxon>
        <taxon>Chlorobiales</taxon>
        <taxon>Chlorobiaceae</taxon>
        <taxon>Prosthecochloris</taxon>
    </lineage>
</organism>
<evidence type="ECO:0000256" key="2">
    <source>
        <dbReference type="ARBA" id="ARBA00022692"/>
    </source>
</evidence>
<evidence type="ECO:0000259" key="6">
    <source>
        <dbReference type="Pfam" id="PF04932"/>
    </source>
</evidence>
<dbReference type="PANTHER" id="PTHR37422">
    <property type="entry name" value="TEICHURONIC ACID BIOSYNTHESIS PROTEIN TUAE"/>
    <property type="match status" value="1"/>
</dbReference>
<dbReference type="EMBL" id="CP001108">
    <property type="protein sequence ID" value="ACF46777.1"/>
    <property type="molecule type" value="Genomic_DNA"/>
</dbReference>
<accession>B4S3Y5</accession>
<proteinExistence type="predicted"/>
<dbReference type="InterPro" id="IPR007016">
    <property type="entry name" value="O-antigen_ligase-rel_domated"/>
</dbReference>
<keyword evidence="8" id="KW-1185">Reference proteome</keyword>
<feature type="transmembrane region" description="Helical" evidence="5">
    <location>
        <begin position="169"/>
        <end position="189"/>
    </location>
</feature>
<evidence type="ECO:0000256" key="1">
    <source>
        <dbReference type="ARBA" id="ARBA00004141"/>
    </source>
</evidence>
<feature type="transmembrane region" description="Helical" evidence="5">
    <location>
        <begin position="377"/>
        <end position="395"/>
    </location>
</feature>
<feature type="domain" description="O-antigen ligase-related" evidence="6">
    <location>
        <begin position="209"/>
        <end position="356"/>
    </location>
</feature>
<dbReference type="GO" id="GO:0016020">
    <property type="term" value="C:membrane"/>
    <property type="evidence" value="ECO:0007669"/>
    <property type="project" value="UniProtKB-SubCell"/>
</dbReference>
<keyword evidence="2 5" id="KW-0812">Transmembrane</keyword>
<keyword evidence="3 5" id="KW-1133">Transmembrane helix</keyword>
<evidence type="ECO:0000313" key="7">
    <source>
        <dbReference type="EMBL" id="ACF46777.1"/>
    </source>
</evidence>
<dbReference type="PANTHER" id="PTHR37422:SF17">
    <property type="entry name" value="O-ANTIGEN LIGASE"/>
    <property type="match status" value="1"/>
</dbReference>
<evidence type="ECO:0000256" key="4">
    <source>
        <dbReference type="ARBA" id="ARBA00023136"/>
    </source>
</evidence>
<feature type="transmembrane region" description="Helical" evidence="5">
    <location>
        <begin position="248"/>
        <end position="273"/>
    </location>
</feature>
<dbReference type="KEGG" id="paa:Paes_1764"/>
<feature type="transmembrane region" description="Helical" evidence="5">
    <location>
        <begin position="225"/>
        <end position="241"/>
    </location>
</feature>
<evidence type="ECO:0000256" key="3">
    <source>
        <dbReference type="ARBA" id="ARBA00022989"/>
    </source>
</evidence>
<feature type="transmembrane region" description="Helical" evidence="5">
    <location>
        <begin position="201"/>
        <end position="219"/>
    </location>
</feature>
<dbReference type="STRING" id="290512.Paes_1764"/>
<name>B4S3Y5_PROA2</name>
<dbReference type="RefSeq" id="WP_012506310.1">
    <property type="nucleotide sequence ID" value="NC_011059.1"/>
</dbReference>
<dbReference type="Proteomes" id="UP000002725">
    <property type="component" value="Chromosome"/>
</dbReference>